<reference evidence="1 2" key="1">
    <citation type="submission" date="2023-10" db="EMBL/GenBank/DDBJ databases">
        <title>Genome-Wide Identification Analysis in wild type Solanum Pinnatisectum Reveals Some Genes Defensing Phytophthora Infestans.</title>
        <authorList>
            <person name="Sun C."/>
        </authorList>
    </citation>
    <scope>NUCLEOTIDE SEQUENCE [LARGE SCALE GENOMIC DNA]</scope>
    <source>
        <strain evidence="1">LQN</strain>
        <tissue evidence="1">Leaf</tissue>
    </source>
</reference>
<gene>
    <name evidence="1" type="ORF">R3W88_020103</name>
</gene>
<sequence length="100" mass="11328">MTVLRMLFRRVLKAIHLKRYRGLSSYSGGACVLSLGKSLLSHSTTCNWNLPREKCTLSRALLLLISKLLMRLFMNPVTLGCYLVTAICTSEGCSWRMFPQ</sequence>
<protein>
    <submittedName>
        <fullName evidence="1">Uncharacterized protein</fullName>
    </submittedName>
</protein>
<name>A0AAV9KLL8_9SOLN</name>
<evidence type="ECO:0000313" key="2">
    <source>
        <dbReference type="Proteomes" id="UP001311915"/>
    </source>
</evidence>
<comment type="caution">
    <text evidence="1">The sequence shown here is derived from an EMBL/GenBank/DDBJ whole genome shotgun (WGS) entry which is preliminary data.</text>
</comment>
<dbReference type="EMBL" id="JAWPEI010000010">
    <property type="protein sequence ID" value="KAK4714196.1"/>
    <property type="molecule type" value="Genomic_DNA"/>
</dbReference>
<keyword evidence="2" id="KW-1185">Reference proteome</keyword>
<accession>A0AAV9KLL8</accession>
<proteinExistence type="predicted"/>
<dbReference type="AlphaFoldDB" id="A0AAV9KLL8"/>
<evidence type="ECO:0000313" key="1">
    <source>
        <dbReference type="EMBL" id="KAK4714196.1"/>
    </source>
</evidence>
<organism evidence="1 2">
    <name type="scientific">Solanum pinnatisectum</name>
    <name type="common">tansyleaf nightshade</name>
    <dbReference type="NCBI Taxonomy" id="50273"/>
    <lineage>
        <taxon>Eukaryota</taxon>
        <taxon>Viridiplantae</taxon>
        <taxon>Streptophyta</taxon>
        <taxon>Embryophyta</taxon>
        <taxon>Tracheophyta</taxon>
        <taxon>Spermatophyta</taxon>
        <taxon>Magnoliopsida</taxon>
        <taxon>eudicotyledons</taxon>
        <taxon>Gunneridae</taxon>
        <taxon>Pentapetalae</taxon>
        <taxon>asterids</taxon>
        <taxon>lamiids</taxon>
        <taxon>Solanales</taxon>
        <taxon>Solanaceae</taxon>
        <taxon>Solanoideae</taxon>
        <taxon>Solaneae</taxon>
        <taxon>Solanum</taxon>
    </lineage>
</organism>
<dbReference type="Proteomes" id="UP001311915">
    <property type="component" value="Unassembled WGS sequence"/>
</dbReference>